<feature type="domain" description="N-acetyltransferase" evidence="3">
    <location>
        <begin position="2"/>
        <end position="145"/>
    </location>
</feature>
<sequence>MLQVRLAHNGDAAMLFAWRNEETVRQQSFNSDPIDWATHVRWLEMTLASSDQLICIALEGDKPAGSFRLEKLTDSTVLISITVAPMLRGQGLGSRMLRLAAEQCRSRFGPVTIVAQIKADNEASLRAFAKAGYTLRSVTMELQCD</sequence>
<evidence type="ECO:0000256" key="2">
    <source>
        <dbReference type="ARBA" id="ARBA00023315"/>
    </source>
</evidence>
<dbReference type="InterPro" id="IPR050832">
    <property type="entry name" value="Bact_Acetyltransf"/>
</dbReference>
<evidence type="ECO:0000313" key="4">
    <source>
        <dbReference type="EMBL" id="MBB3113316.1"/>
    </source>
</evidence>
<dbReference type="EMBL" id="JACHXK010000018">
    <property type="protein sequence ID" value="MBB3113316.1"/>
    <property type="molecule type" value="Genomic_DNA"/>
</dbReference>
<dbReference type="InterPro" id="IPR016181">
    <property type="entry name" value="Acyl_CoA_acyltransferase"/>
</dbReference>
<dbReference type="InterPro" id="IPR000182">
    <property type="entry name" value="GNAT_dom"/>
</dbReference>
<dbReference type="PANTHER" id="PTHR43877">
    <property type="entry name" value="AMINOALKYLPHOSPHONATE N-ACETYLTRANSFERASE-RELATED-RELATED"/>
    <property type="match status" value="1"/>
</dbReference>
<gene>
    <name evidence="4" type="ORF">FHS18_005428</name>
</gene>
<dbReference type="CDD" id="cd04301">
    <property type="entry name" value="NAT_SF"/>
    <property type="match status" value="1"/>
</dbReference>
<evidence type="ECO:0000256" key="1">
    <source>
        <dbReference type="ARBA" id="ARBA00022679"/>
    </source>
</evidence>
<dbReference type="PROSITE" id="PS51186">
    <property type="entry name" value="GNAT"/>
    <property type="match status" value="1"/>
</dbReference>
<evidence type="ECO:0000313" key="5">
    <source>
        <dbReference type="Proteomes" id="UP000570361"/>
    </source>
</evidence>
<keyword evidence="1 4" id="KW-0808">Transferase</keyword>
<dbReference type="GO" id="GO:0016747">
    <property type="term" value="F:acyltransferase activity, transferring groups other than amino-acyl groups"/>
    <property type="evidence" value="ECO:0007669"/>
    <property type="project" value="InterPro"/>
</dbReference>
<evidence type="ECO:0000259" key="3">
    <source>
        <dbReference type="PROSITE" id="PS51186"/>
    </source>
</evidence>
<dbReference type="SUPFAM" id="SSF55729">
    <property type="entry name" value="Acyl-CoA N-acyltransferases (Nat)"/>
    <property type="match status" value="1"/>
</dbReference>
<protein>
    <submittedName>
        <fullName evidence="4">RimJ/RimL family protein N-acetyltransferase</fullName>
    </submittedName>
</protein>
<dbReference type="Proteomes" id="UP000570361">
    <property type="component" value="Unassembled WGS sequence"/>
</dbReference>
<dbReference type="Gene3D" id="3.40.630.30">
    <property type="match status" value="1"/>
</dbReference>
<dbReference type="PANTHER" id="PTHR43877:SF2">
    <property type="entry name" value="AMINOALKYLPHOSPHONATE N-ACETYLTRANSFERASE-RELATED"/>
    <property type="match status" value="1"/>
</dbReference>
<organism evidence="4 5">
    <name type="scientific">Paenibacillus phyllosphaerae</name>
    <dbReference type="NCBI Taxonomy" id="274593"/>
    <lineage>
        <taxon>Bacteria</taxon>
        <taxon>Bacillati</taxon>
        <taxon>Bacillota</taxon>
        <taxon>Bacilli</taxon>
        <taxon>Bacillales</taxon>
        <taxon>Paenibacillaceae</taxon>
        <taxon>Paenibacillus</taxon>
    </lineage>
</organism>
<reference evidence="4 5" key="1">
    <citation type="submission" date="2020-08" db="EMBL/GenBank/DDBJ databases">
        <title>Genomic Encyclopedia of Type Strains, Phase III (KMG-III): the genomes of soil and plant-associated and newly described type strains.</title>
        <authorList>
            <person name="Whitman W."/>
        </authorList>
    </citation>
    <scope>NUCLEOTIDE SEQUENCE [LARGE SCALE GENOMIC DNA]</scope>
    <source>
        <strain evidence="4 5">CECT 5862</strain>
    </source>
</reference>
<name>A0A7W5B414_9BACL</name>
<keyword evidence="2" id="KW-0012">Acyltransferase</keyword>
<proteinExistence type="predicted"/>
<keyword evidence="5" id="KW-1185">Reference proteome</keyword>
<dbReference type="AlphaFoldDB" id="A0A7W5B414"/>
<accession>A0A7W5B414</accession>
<dbReference type="Pfam" id="PF13302">
    <property type="entry name" value="Acetyltransf_3"/>
    <property type="match status" value="1"/>
</dbReference>
<comment type="caution">
    <text evidence="4">The sequence shown here is derived from an EMBL/GenBank/DDBJ whole genome shotgun (WGS) entry which is preliminary data.</text>
</comment>
<dbReference type="RefSeq" id="WP_183603412.1">
    <property type="nucleotide sequence ID" value="NZ_JACHXK010000018.1"/>
</dbReference>